<gene>
    <name evidence="5" type="primary">spoIIAB_3</name>
    <name evidence="5" type="ORF">DSM112329_02741</name>
</gene>
<dbReference type="Pfam" id="PF07228">
    <property type="entry name" value="SpoIIE"/>
    <property type="match status" value="1"/>
</dbReference>
<dbReference type="InterPro" id="IPR003594">
    <property type="entry name" value="HATPase_dom"/>
</dbReference>
<dbReference type="SUPFAM" id="SSF81606">
    <property type="entry name" value="PP2C-like"/>
    <property type="match status" value="1"/>
</dbReference>
<dbReference type="GO" id="GO:0004674">
    <property type="term" value="F:protein serine/threonine kinase activity"/>
    <property type="evidence" value="ECO:0007669"/>
    <property type="project" value="UniProtKB-EC"/>
</dbReference>
<keyword evidence="5" id="KW-0808">Transferase</keyword>
<dbReference type="RefSeq" id="WP_354702383.1">
    <property type="nucleotide sequence ID" value="NZ_CP114014.1"/>
</dbReference>
<dbReference type="EC" id="2.7.11.1" evidence="5"/>
<dbReference type="InterPro" id="IPR029016">
    <property type="entry name" value="GAF-like_dom_sf"/>
</dbReference>
<dbReference type="Gene3D" id="3.30.450.20">
    <property type="entry name" value="PAS domain"/>
    <property type="match status" value="3"/>
</dbReference>
<dbReference type="SMART" id="SM00091">
    <property type="entry name" value="PAS"/>
    <property type="match status" value="3"/>
</dbReference>
<dbReference type="SUPFAM" id="SSF55781">
    <property type="entry name" value="GAF domain-like"/>
    <property type="match status" value="3"/>
</dbReference>
<dbReference type="SMART" id="SM00387">
    <property type="entry name" value="HATPase_c"/>
    <property type="match status" value="1"/>
</dbReference>
<dbReference type="PROSITE" id="PS50113">
    <property type="entry name" value="PAC"/>
    <property type="match status" value="1"/>
</dbReference>
<dbReference type="Pfam" id="PF13426">
    <property type="entry name" value="PAS_9"/>
    <property type="match status" value="2"/>
</dbReference>
<dbReference type="CDD" id="cd16936">
    <property type="entry name" value="HATPase_RsbW-like"/>
    <property type="match status" value="1"/>
</dbReference>
<dbReference type="Pfam" id="PF13581">
    <property type="entry name" value="HATPase_c_2"/>
    <property type="match status" value="1"/>
</dbReference>
<evidence type="ECO:0000256" key="2">
    <source>
        <dbReference type="SAM" id="MobiDB-lite"/>
    </source>
</evidence>
<dbReference type="SMART" id="SM00065">
    <property type="entry name" value="GAF"/>
    <property type="match status" value="3"/>
</dbReference>
<dbReference type="EMBL" id="CP114014">
    <property type="protein sequence ID" value="XAY05881.1"/>
    <property type="molecule type" value="Genomic_DNA"/>
</dbReference>
<evidence type="ECO:0000259" key="4">
    <source>
        <dbReference type="PROSITE" id="PS50113"/>
    </source>
</evidence>
<name>A0AAU7AVY4_9ACTN</name>
<dbReference type="Pfam" id="PF13188">
    <property type="entry name" value="PAS_8"/>
    <property type="match status" value="1"/>
</dbReference>
<organism evidence="5">
    <name type="scientific">Paraconexibacter sp. AEG42_29</name>
    <dbReference type="NCBI Taxonomy" id="2997339"/>
    <lineage>
        <taxon>Bacteria</taxon>
        <taxon>Bacillati</taxon>
        <taxon>Actinomycetota</taxon>
        <taxon>Thermoleophilia</taxon>
        <taxon>Solirubrobacterales</taxon>
        <taxon>Paraconexibacteraceae</taxon>
        <taxon>Paraconexibacter</taxon>
    </lineage>
</organism>
<dbReference type="InterPro" id="IPR003018">
    <property type="entry name" value="GAF"/>
</dbReference>
<feature type="region of interest" description="Disordered" evidence="2">
    <location>
        <begin position="517"/>
        <end position="542"/>
    </location>
</feature>
<dbReference type="Pfam" id="PF01590">
    <property type="entry name" value="GAF"/>
    <property type="match status" value="3"/>
</dbReference>
<feature type="domain" description="PAS" evidence="3">
    <location>
        <begin position="323"/>
        <end position="359"/>
    </location>
</feature>
<dbReference type="SMART" id="SM00331">
    <property type="entry name" value="PP2C_SIG"/>
    <property type="match status" value="1"/>
</dbReference>
<dbReference type="PANTHER" id="PTHR43156:SF2">
    <property type="entry name" value="STAGE II SPORULATION PROTEIN E"/>
    <property type="match status" value="1"/>
</dbReference>
<dbReference type="InterPro" id="IPR035965">
    <property type="entry name" value="PAS-like_dom_sf"/>
</dbReference>
<dbReference type="InterPro" id="IPR001932">
    <property type="entry name" value="PPM-type_phosphatase-like_dom"/>
</dbReference>
<dbReference type="Gene3D" id="3.30.450.40">
    <property type="match status" value="3"/>
</dbReference>
<proteinExistence type="predicted"/>
<dbReference type="InterPro" id="IPR036457">
    <property type="entry name" value="PPM-type-like_dom_sf"/>
</dbReference>
<protein>
    <submittedName>
        <fullName evidence="5">Anti-sigma F factor</fullName>
        <ecNumber evidence="5">2.7.11.1</ecNumber>
    </submittedName>
</protein>
<dbReference type="Gene3D" id="3.60.40.10">
    <property type="entry name" value="PPM-type phosphatase domain"/>
    <property type="match status" value="1"/>
</dbReference>
<dbReference type="Gene3D" id="3.30.565.10">
    <property type="entry name" value="Histidine kinase-like ATPase, C-terminal domain"/>
    <property type="match status" value="1"/>
</dbReference>
<dbReference type="SUPFAM" id="SSF55874">
    <property type="entry name" value="ATPase domain of HSP90 chaperone/DNA topoisomerase II/histidine kinase"/>
    <property type="match status" value="1"/>
</dbReference>
<dbReference type="PANTHER" id="PTHR43156">
    <property type="entry name" value="STAGE II SPORULATION PROTEIN E-RELATED"/>
    <property type="match status" value="1"/>
</dbReference>
<keyword evidence="1" id="KW-0378">Hydrolase</keyword>
<dbReference type="InterPro" id="IPR000700">
    <property type="entry name" value="PAS-assoc_C"/>
</dbReference>
<dbReference type="GO" id="GO:0016791">
    <property type="term" value="F:phosphatase activity"/>
    <property type="evidence" value="ECO:0007669"/>
    <property type="project" value="TreeGrafter"/>
</dbReference>
<evidence type="ECO:0000259" key="3">
    <source>
        <dbReference type="PROSITE" id="PS50112"/>
    </source>
</evidence>
<feature type="domain" description="PAC" evidence="4">
    <location>
        <begin position="853"/>
        <end position="906"/>
    </location>
</feature>
<dbReference type="InterPro" id="IPR036890">
    <property type="entry name" value="HATPase_C_sf"/>
</dbReference>
<reference evidence="5" key="1">
    <citation type="submission" date="2022-12" db="EMBL/GenBank/DDBJ databases">
        <title>Paraconexibacter alkalitolerans sp. nov. and Baekduia alba sp. nov., isolated from soil and emended description of the genera Paraconexibacter (Chun et al., 2020) and Baekduia (An et al., 2020).</title>
        <authorList>
            <person name="Vieira S."/>
            <person name="Huber K.J."/>
            <person name="Geppert A."/>
            <person name="Wolf J."/>
            <person name="Neumann-Schaal M."/>
            <person name="Muesken M."/>
            <person name="Overmann J."/>
        </authorList>
    </citation>
    <scope>NUCLEOTIDE SEQUENCE</scope>
    <source>
        <strain evidence="5">AEG42_29</strain>
    </source>
</reference>
<sequence>MDTAVTPHFERTLPAVPASVPQLRHALVDWASALGVDDAHMHAVRLAVSEAVTNAVMHGFIDREPGSVTVTALTDRDLLEVRVTDDGRGMGPRPDSPGLGMGVSLIGRLCTTVDLATGPDGGGTEVRMVFDAPGLRPGPRPDDGEQHLREVLDALSGTLGHDGFGSTDISALAQLLVPRLGDFCSVTLLDADGTARRISASVARPDGTLDADAARWAMEFPVNVAASPSNQAAQSGRTQVTFIDREWCYAVAPDAQRAEELLALGLRWWAAVPLRAGGRAVGSVAIAGRSATPGTVVATVEQIAEQAAGLVATARLVDELRRTQTRLEQILGVLTEAVVVTDDHGRGVYANLAAATLLGAPSIGDLLHGPSGALTQHLIVTDPVGAPLPPDVLPAGLDRSGAGLPRLLRTVDRATGQTRWLRCAATPLEDGPLLVTVIQDATAATADEQRQRLLAQAADLLAASLGRPEVVEDVARLAVPAIADGCVVDLLDDGALRLGGVHHVDPVQAAVLDDLRRRYPPGSAPGRRPRTDTPDDVLASGRPGVLNGLTDGHLRREAHDPAHLDALRKANLRSIATVPLTLHGQLLGTLTLSNDVSGRVFADGDVTLAEDLAHRAAIAVDSAVQQSESARTHAELEESLRRLRVVADAGFGGLIRGVEDRIVEANAAYLDLLGYESADELPPWPQMTPPEWAVADARAVAQLRQTGTADLYEKEYWRRDGTRVRVLIGTTVVDPATFTWIGVVVDVSDRRDPDPLAESGLDRLTLAGGDADAVADVLGGLAVGVLIQQPDGVIIYANQAAADGMGVASPQAMVAASPEELAGGWDTFDEAGDLIDPERYPNAQLLAGARTAGPLTVRSVHRLSGREFWRVIRARAVLGGDGELAMVVSMTEDITEARRAILTQRLLAQAGEVLSASLDVGETLPRLVALVVPELADWASVVMPDGHGAIRQVAVAHTDPAQLPVLAEYDRRWAERLGDPGGAAAILRGEPSSLMADLPDSFVDGATADPEQRAALRRLGLRSVVQVPMAPIGGATLGVLSLVNSRSDRVFTAADLALAEELGRRAGTAVHHARLHAERSHIAATLQASLLPDALPEIDGFALAAGYQPAGEENWVGGDFYDVFDVADGFMAIVGDVAGHGAGAAALTAQARHTLRAIAEASGDPVAAVAHLNRLLVPRAEPALCTVCAVLVRVGEDGGATAAITCAGHPLPCLVRDGVVSLAGEFGPLLGAWESTFTTTAVPLLEGDVLVIYTDGVLDVRAGREHFGEDRLRATLAGSAGATDAVARVQSALDAFGSGPQADDTALLAIERRPAGAAASPRRAAESAP</sequence>
<dbReference type="SUPFAM" id="SSF55785">
    <property type="entry name" value="PYP-like sensor domain (PAS domain)"/>
    <property type="match status" value="3"/>
</dbReference>
<dbReference type="KEGG" id="parq:DSM112329_02741"/>
<dbReference type="CDD" id="cd00130">
    <property type="entry name" value="PAS"/>
    <property type="match status" value="2"/>
</dbReference>
<accession>A0AAU7AVY4</accession>
<dbReference type="PROSITE" id="PS50112">
    <property type="entry name" value="PAS"/>
    <property type="match status" value="1"/>
</dbReference>
<evidence type="ECO:0000313" key="5">
    <source>
        <dbReference type="EMBL" id="XAY05881.1"/>
    </source>
</evidence>
<evidence type="ECO:0000256" key="1">
    <source>
        <dbReference type="ARBA" id="ARBA00022801"/>
    </source>
</evidence>
<dbReference type="InterPro" id="IPR052016">
    <property type="entry name" value="Bact_Sigma-Reg"/>
</dbReference>
<dbReference type="InterPro" id="IPR000014">
    <property type="entry name" value="PAS"/>
</dbReference>